<dbReference type="Gene3D" id="3.40.50.620">
    <property type="entry name" value="HUPs"/>
    <property type="match status" value="1"/>
</dbReference>
<proteinExistence type="predicted"/>
<dbReference type="EMBL" id="JACHHO010000002">
    <property type="protein sequence ID" value="MBB5204845.1"/>
    <property type="molecule type" value="Genomic_DNA"/>
</dbReference>
<dbReference type="Proteomes" id="UP000554837">
    <property type="component" value="Unassembled WGS sequence"/>
</dbReference>
<evidence type="ECO:0000313" key="3">
    <source>
        <dbReference type="Proteomes" id="UP000554837"/>
    </source>
</evidence>
<evidence type="ECO:0000313" key="2">
    <source>
        <dbReference type="EMBL" id="MBB5204845.1"/>
    </source>
</evidence>
<dbReference type="AlphaFoldDB" id="A0A840S3D7"/>
<dbReference type="InterPro" id="IPR014729">
    <property type="entry name" value="Rossmann-like_a/b/a_fold"/>
</dbReference>
<dbReference type="Pfam" id="PF01902">
    <property type="entry name" value="Diphthami_syn_2"/>
    <property type="match status" value="1"/>
</dbReference>
<accession>A0A840S3D7</accession>
<dbReference type="CDD" id="cd01994">
    <property type="entry name" value="AANH_PF0828-like"/>
    <property type="match status" value="1"/>
</dbReference>
<dbReference type="InterPro" id="IPR002761">
    <property type="entry name" value="Diphthami_syn_dom"/>
</dbReference>
<sequence>MKAAISWSGGKDSMLALLRAREQGLEVERFFCQLESDGERSKSHGLSRAHLQAQIEALGGRPHWVAVNGPFEPLYAAELRALREQGMAAMVFGDIDLRAHREWIEPRCTAAGLQAVFPLWDLPRRAVAEELIARGVQAQVVCVDAQRLDGSFAGRAYDARFLADLPPGVCPAGEEGEFHSFVWDGPGFAAPLALRPGTPRREASTPPLRPTELVFCIPELMQA</sequence>
<feature type="domain" description="Diphthamide synthase" evidence="1">
    <location>
        <begin position="1"/>
        <end position="190"/>
    </location>
</feature>
<dbReference type="Gene3D" id="3.90.1490.10">
    <property type="entry name" value="putative n-type atp pyrophosphatase, domain 2"/>
    <property type="match status" value="1"/>
</dbReference>
<evidence type="ECO:0000259" key="1">
    <source>
        <dbReference type="Pfam" id="PF01902"/>
    </source>
</evidence>
<name>A0A840S3D7_9BURK</name>
<protein>
    <submittedName>
        <fullName evidence="2">Uncharacterized protein (TIGR00290 family)</fullName>
    </submittedName>
</protein>
<comment type="caution">
    <text evidence="2">The sequence shown here is derived from an EMBL/GenBank/DDBJ whole genome shotgun (WGS) entry which is preliminary data.</text>
</comment>
<gene>
    <name evidence="2" type="ORF">HNQ51_002159</name>
</gene>
<keyword evidence="3" id="KW-1185">Reference proteome</keyword>
<reference evidence="2 3" key="1">
    <citation type="submission" date="2020-08" db="EMBL/GenBank/DDBJ databases">
        <title>Genomic Encyclopedia of Type Strains, Phase IV (KMG-IV): sequencing the most valuable type-strain genomes for metagenomic binning, comparative biology and taxonomic classification.</title>
        <authorList>
            <person name="Goeker M."/>
        </authorList>
    </citation>
    <scope>NUCLEOTIDE SEQUENCE [LARGE SCALE GENOMIC DNA]</scope>
    <source>
        <strain evidence="2 3">DSM 23958</strain>
    </source>
</reference>
<dbReference type="OrthoDB" id="3572539at2"/>
<organism evidence="2 3">
    <name type="scientific">Inhella inkyongensis</name>
    <dbReference type="NCBI Taxonomy" id="392593"/>
    <lineage>
        <taxon>Bacteria</taxon>
        <taxon>Pseudomonadati</taxon>
        <taxon>Pseudomonadota</taxon>
        <taxon>Betaproteobacteria</taxon>
        <taxon>Burkholderiales</taxon>
        <taxon>Sphaerotilaceae</taxon>
        <taxon>Inhella</taxon>
    </lineage>
</organism>
<dbReference type="SUPFAM" id="SSF52402">
    <property type="entry name" value="Adenine nucleotide alpha hydrolases-like"/>
    <property type="match status" value="1"/>
</dbReference>
<dbReference type="RefSeq" id="WP_138855514.1">
    <property type="nucleotide sequence ID" value="NZ_CP040709.1"/>
</dbReference>